<comment type="caution">
    <text evidence="2">The sequence shown here is derived from an EMBL/GenBank/DDBJ whole genome shotgun (WGS) entry which is preliminary data.</text>
</comment>
<sequence>MLDKIKENPAKALGLVSALLALFTVYIPGLPQEAILGVVATTLFGGYQVQKVEDQKTEEALAETPELEGHERQLALLLTENKALRKQTAPQVTDTHELPRIADVNLDTGTYRLTS</sequence>
<dbReference type="EMBL" id="AORZ01000002">
    <property type="protein sequence ID" value="EMF02467.1"/>
    <property type="molecule type" value="Genomic_DNA"/>
</dbReference>
<keyword evidence="1" id="KW-0812">Transmembrane</keyword>
<keyword evidence="1" id="KW-0472">Membrane</keyword>
<keyword evidence="1" id="KW-1133">Transmembrane helix</keyword>
<dbReference type="PATRIC" id="fig|1223523.3.peg.287"/>
<accession>M3CEH3</accession>
<proteinExistence type="predicted"/>
<dbReference type="STRING" id="1223523.H340_01434"/>
<feature type="transmembrane region" description="Helical" evidence="1">
    <location>
        <begin position="12"/>
        <end position="30"/>
    </location>
</feature>
<evidence type="ECO:0000313" key="3">
    <source>
        <dbReference type="Proteomes" id="UP000011740"/>
    </source>
</evidence>
<gene>
    <name evidence="2" type="ORF">H340_01434</name>
</gene>
<name>M3CEH3_STRM1</name>
<organism evidence="2 3">
    <name type="scientific">Streptomyces mobaraensis (strain ATCC 29032 / DSM 40847 / JCM 4168 / NBRC 13819 / NCIMB 11159 / IPCR 16-22)</name>
    <dbReference type="NCBI Taxonomy" id="1223523"/>
    <lineage>
        <taxon>Bacteria</taxon>
        <taxon>Bacillati</taxon>
        <taxon>Actinomycetota</taxon>
        <taxon>Actinomycetes</taxon>
        <taxon>Kitasatosporales</taxon>
        <taxon>Streptomycetaceae</taxon>
        <taxon>Streptomyces</taxon>
    </lineage>
</organism>
<dbReference type="RefSeq" id="WP_004938182.1">
    <property type="nucleotide sequence ID" value="NZ_AORZ01000002.1"/>
</dbReference>
<evidence type="ECO:0000313" key="2">
    <source>
        <dbReference type="EMBL" id="EMF02467.1"/>
    </source>
</evidence>
<protein>
    <submittedName>
        <fullName evidence="2">Uncharacterized protein</fullName>
    </submittedName>
</protein>
<reference evidence="2 3" key="1">
    <citation type="journal article" date="2013" name="Genome Announc.">
        <title>Whole-Genome Shotgun Assembly and Analysis of the Genome of Streptomyces mobaraensis DSM 40847, a Strain for Industrial Production of Microbial Transglutaminase.</title>
        <authorList>
            <person name="Yang H."/>
            <person name="He T."/>
            <person name="Wu W."/>
            <person name="Zhu W."/>
            <person name="Lu B."/>
            <person name="Sun W."/>
        </authorList>
    </citation>
    <scope>NUCLEOTIDE SEQUENCE [LARGE SCALE GENOMIC DNA]</scope>
    <source>
        <strain evidence="2 3">DSM 40847</strain>
    </source>
</reference>
<dbReference type="Proteomes" id="UP000011740">
    <property type="component" value="Unassembled WGS sequence"/>
</dbReference>
<evidence type="ECO:0000256" key="1">
    <source>
        <dbReference type="SAM" id="Phobius"/>
    </source>
</evidence>
<dbReference type="AlphaFoldDB" id="M3CEH3"/>